<feature type="transmembrane region" description="Helical" evidence="9">
    <location>
        <begin position="7"/>
        <end position="30"/>
    </location>
</feature>
<evidence type="ECO:0000256" key="6">
    <source>
        <dbReference type="ARBA" id="ARBA00022989"/>
    </source>
</evidence>
<dbReference type="InterPro" id="IPR045349">
    <property type="entry name" value="SLC41A1-3"/>
</dbReference>
<feature type="transmembrane region" description="Helical" evidence="9">
    <location>
        <begin position="196"/>
        <end position="217"/>
    </location>
</feature>
<feature type="domain" description="SLC41A/MgtE integral membrane" evidence="10">
    <location>
        <begin position="261"/>
        <end position="407"/>
    </location>
</feature>
<dbReference type="EMBL" id="GANP01006832">
    <property type="protein sequence ID" value="JAB77636.1"/>
    <property type="molecule type" value="mRNA"/>
</dbReference>
<evidence type="ECO:0000256" key="9">
    <source>
        <dbReference type="SAM" id="Phobius"/>
    </source>
</evidence>
<evidence type="ECO:0000256" key="2">
    <source>
        <dbReference type="ARBA" id="ARBA00009749"/>
    </source>
</evidence>
<evidence type="ECO:0000256" key="4">
    <source>
        <dbReference type="ARBA" id="ARBA00022692"/>
    </source>
</evidence>
<feature type="transmembrane region" description="Helical" evidence="9">
    <location>
        <begin position="390"/>
        <end position="413"/>
    </location>
</feature>
<feature type="transmembrane region" description="Helical" evidence="9">
    <location>
        <begin position="320"/>
        <end position="338"/>
    </location>
</feature>
<evidence type="ECO:0000313" key="11">
    <source>
        <dbReference type="EMBL" id="JAB77636.1"/>
    </source>
</evidence>
<organism evidence="11">
    <name type="scientific">Ixodes ricinus</name>
    <name type="common">Common tick</name>
    <name type="synonym">Acarus ricinus</name>
    <dbReference type="NCBI Taxonomy" id="34613"/>
    <lineage>
        <taxon>Eukaryota</taxon>
        <taxon>Metazoa</taxon>
        <taxon>Ecdysozoa</taxon>
        <taxon>Arthropoda</taxon>
        <taxon>Chelicerata</taxon>
        <taxon>Arachnida</taxon>
        <taxon>Acari</taxon>
        <taxon>Parasitiformes</taxon>
        <taxon>Ixodida</taxon>
        <taxon>Ixodoidea</taxon>
        <taxon>Ixodidae</taxon>
        <taxon>Ixodinae</taxon>
        <taxon>Ixodes</taxon>
    </lineage>
</organism>
<evidence type="ECO:0000256" key="3">
    <source>
        <dbReference type="ARBA" id="ARBA00022448"/>
    </source>
</evidence>
<keyword evidence="7" id="KW-0406">Ion transport</keyword>
<evidence type="ECO:0000256" key="5">
    <source>
        <dbReference type="ARBA" id="ARBA00022842"/>
    </source>
</evidence>
<keyword evidence="4 9" id="KW-0812">Transmembrane</keyword>
<comment type="similarity">
    <text evidence="2">Belongs to the SLC41A transporter family.</text>
</comment>
<evidence type="ECO:0000256" key="7">
    <source>
        <dbReference type="ARBA" id="ARBA00023065"/>
    </source>
</evidence>
<reference evidence="11" key="1">
    <citation type="journal article" date="2015" name="Sci. Rep.">
        <title>Tissue- and time-dependent transcription in Ixodes ricinus salivary glands and midguts when blood feeding on the vertebrate host.</title>
        <authorList>
            <person name="Kotsyfakis M."/>
            <person name="Schwarz A."/>
            <person name="Erhart J."/>
            <person name="Ribeiro J.M."/>
        </authorList>
    </citation>
    <scope>NUCLEOTIDE SEQUENCE</scope>
    <source>
        <tissue evidence="11">Salivary gland and midgut</tissue>
    </source>
</reference>
<dbReference type="SUPFAM" id="SSF161093">
    <property type="entry name" value="MgtE membrane domain-like"/>
    <property type="match status" value="2"/>
</dbReference>
<dbReference type="Pfam" id="PF01769">
    <property type="entry name" value="MgtE"/>
    <property type="match status" value="2"/>
</dbReference>
<name>V5IGE4_IXORI</name>
<feature type="transmembrane region" description="Helical" evidence="9">
    <location>
        <begin position="350"/>
        <end position="370"/>
    </location>
</feature>
<keyword evidence="8 9" id="KW-0472">Membrane</keyword>
<dbReference type="AlphaFoldDB" id="V5IGE4"/>
<dbReference type="GO" id="GO:0008324">
    <property type="term" value="F:monoatomic cation transmembrane transporter activity"/>
    <property type="evidence" value="ECO:0007669"/>
    <property type="project" value="InterPro"/>
</dbReference>
<accession>V5IGE4</accession>
<dbReference type="InterPro" id="IPR006667">
    <property type="entry name" value="SLC41_membr_dom"/>
</dbReference>
<dbReference type="Gene3D" id="1.10.357.20">
    <property type="entry name" value="SLC41 divalent cation transporters, integral membrane domain"/>
    <property type="match status" value="2"/>
</dbReference>
<keyword evidence="3" id="KW-0813">Transport</keyword>
<evidence type="ECO:0000259" key="10">
    <source>
        <dbReference type="Pfam" id="PF01769"/>
    </source>
</evidence>
<dbReference type="PANTHER" id="PTHR16228:SF7">
    <property type="entry name" value="SLC41A_MGTE INTEGRAL MEMBRANE DOMAIN-CONTAINING PROTEIN"/>
    <property type="match status" value="1"/>
</dbReference>
<feature type="domain" description="SLC41A/MgtE integral membrane" evidence="10">
    <location>
        <begin position="49"/>
        <end position="182"/>
    </location>
</feature>
<sequence length="417" mass="43556">PQESCCVFLAQVFPSFMLAGAGMVVAGLLLDIVQSWQVFIKVPQLFILVPALLGLKGNLEMTLASRLSTQANLGKTESMVDVFKLACGNMALLQCQSVVVGALASLYAIATSLVASQDVSMRCGILVVSSSIITASSASLLLGGIMISVVVTSKCCRLNPDNVSIPIAAALGDVITLGLLAFVSAAIFQFLDALPWISLLVSGPLVLLLPVWTYVAYKNQDTRDVLSSGWLPIISAMLISSLSGNILDVAIKKFPNMAAFQPLMNGLGGNLAAVHASRMSTLLHRQRTYRDKSVQGAALNGGASISLSDSTILGACSRSGFMLAALVVPGHLVFMNLVSLAKSGSPMTNVGFIVLFCTAGLVQVIALLFAARAIVGALWRRNLDPDSTAIPYVTALGDLLGTALLALVCWALLGTVG</sequence>
<feature type="transmembrane region" description="Helical" evidence="9">
    <location>
        <begin position="163"/>
        <end position="190"/>
    </location>
</feature>
<dbReference type="PANTHER" id="PTHR16228">
    <property type="entry name" value="DIVALENT CATION TRANSPORTER SOLUTE CARRIER FAMILY 41"/>
    <property type="match status" value="1"/>
</dbReference>
<proteinExistence type="evidence at transcript level"/>
<protein>
    <submittedName>
        <fullName evidence="11">Putative solute carrier family 41 member 1-like protein</fullName>
    </submittedName>
</protein>
<keyword evidence="5" id="KW-0460">Magnesium</keyword>
<dbReference type="FunFam" id="1.10.357.20:FF:000001">
    <property type="entry name" value="Solute carrier family 41 member 2"/>
    <property type="match status" value="1"/>
</dbReference>
<keyword evidence="6 9" id="KW-1133">Transmembrane helix</keyword>
<evidence type="ECO:0000256" key="8">
    <source>
        <dbReference type="ARBA" id="ARBA00023136"/>
    </source>
</evidence>
<evidence type="ECO:0000256" key="1">
    <source>
        <dbReference type="ARBA" id="ARBA00004141"/>
    </source>
</evidence>
<feature type="transmembrane region" description="Helical" evidence="9">
    <location>
        <begin position="229"/>
        <end position="247"/>
    </location>
</feature>
<feature type="transmembrane region" description="Helical" evidence="9">
    <location>
        <begin position="36"/>
        <end position="55"/>
    </location>
</feature>
<dbReference type="InterPro" id="IPR036739">
    <property type="entry name" value="SLC41_membr_dom_sf"/>
</dbReference>
<feature type="transmembrane region" description="Helical" evidence="9">
    <location>
        <begin position="125"/>
        <end position="151"/>
    </location>
</feature>
<dbReference type="GO" id="GO:0005886">
    <property type="term" value="C:plasma membrane"/>
    <property type="evidence" value="ECO:0007669"/>
    <property type="project" value="TreeGrafter"/>
</dbReference>
<feature type="non-terminal residue" evidence="11">
    <location>
        <position position="1"/>
    </location>
</feature>
<feature type="transmembrane region" description="Helical" evidence="9">
    <location>
        <begin position="91"/>
        <end position="113"/>
    </location>
</feature>
<comment type="subcellular location">
    <subcellularLocation>
        <location evidence="1">Membrane</location>
        <topology evidence="1">Multi-pass membrane protein</topology>
    </subcellularLocation>
</comment>